<dbReference type="InterPro" id="IPR009056">
    <property type="entry name" value="Cyt_c-like_dom"/>
</dbReference>
<dbReference type="InterPro" id="IPR036909">
    <property type="entry name" value="Cyt_c-like_dom_sf"/>
</dbReference>
<organism evidence="6 7">
    <name type="scientific">Paracoccus niistensis</name>
    <dbReference type="NCBI Taxonomy" id="632935"/>
    <lineage>
        <taxon>Bacteria</taxon>
        <taxon>Pseudomonadati</taxon>
        <taxon>Pseudomonadota</taxon>
        <taxon>Alphaproteobacteria</taxon>
        <taxon>Rhodobacterales</taxon>
        <taxon>Paracoccaceae</taxon>
        <taxon>Paracoccus</taxon>
    </lineage>
</organism>
<evidence type="ECO:0000259" key="5">
    <source>
        <dbReference type="PROSITE" id="PS51007"/>
    </source>
</evidence>
<comment type="caution">
    <text evidence="6">The sequence shown here is derived from an EMBL/GenBank/DDBJ whole genome shotgun (WGS) entry which is preliminary data.</text>
</comment>
<dbReference type="PROSITE" id="PS51257">
    <property type="entry name" value="PROKAR_LIPOPROTEIN"/>
    <property type="match status" value="1"/>
</dbReference>
<evidence type="ECO:0000313" key="7">
    <source>
        <dbReference type="Proteomes" id="UP001589799"/>
    </source>
</evidence>
<evidence type="ECO:0000256" key="4">
    <source>
        <dbReference type="PROSITE-ProRule" id="PRU00433"/>
    </source>
</evidence>
<proteinExistence type="predicted"/>
<keyword evidence="7" id="KW-1185">Reference proteome</keyword>
<keyword evidence="2 4" id="KW-0479">Metal-binding</keyword>
<dbReference type="Gene3D" id="1.10.760.10">
    <property type="entry name" value="Cytochrome c-like domain"/>
    <property type="match status" value="1"/>
</dbReference>
<protein>
    <submittedName>
        <fullName evidence="6">C-type cytochrome</fullName>
    </submittedName>
</protein>
<dbReference type="RefSeq" id="WP_377697164.1">
    <property type="nucleotide sequence ID" value="NZ_JBHLWE010000005.1"/>
</dbReference>
<reference evidence="6 7" key="1">
    <citation type="submission" date="2024-09" db="EMBL/GenBank/DDBJ databases">
        <authorList>
            <person name="Sun Q."/>
            <person name="Mori K."/>
        </authorList>
    </citation>
    <scope>NUCLEOTIDE SEQUENCE [LARGE SCALE GENOMIC DNA]</scope>
    <source>
        <strain evidence="6 7">KCTC 22789</strain>
    </source>
</reference>
<dbReference type="PROSITE" id="PS51007">
    <property type="entry name" value="CYTC"/>
    <property type="match status" value="1"/>
</dbReference>
<dbReference type="SUPFAM" id="SSF46626">
    <property type="entry name" value="Cytochrome c"/>
    <property type="match status" value="1"/>
</dbReference>
<evidence type="ECO:0000256" key="1">
    <source>
        <dbReference type="ARBA" id="ARBA00022617"/>
    </source>
</evidence>
<evidence type="ECO:0000256" key="3">
    <source>
        <dbReference type="ARBA" id="ARBA00023004"/>
    </source>
</evidence>
<gene>
    <name evidence="6" type="ORF">ACFFII_01750</name>
</gene>
<evidence type="ECO:0000256" key="2">
    <source>
        <dbReference type="ARBA" id="ARBA00022723"/>
    </source>
</evidence>
<dbReference type="EMBL" id="JBHLWE010000005">
    <property type="protein sequence ID" value="MFC0339488.1"/>
    <property type="molecule type" value="Genomic_DNA"/>
</dbReference>
<name>A0ABV6HZU2_9RHOB</name>
<dbReference type="Pfam" id="PF00034">
    <property type="entry name" value="Cytochrom_C"/>
    <property type="match status" value="1"/>
</dbReference>
<dbReference type="Proteomes" id="UP001589799">
    <property type="component" value="Unassembled WGS sequence"/>
</dbReference>
<feature type="domain" description="Cytochrome c" evidence="5">
    <location>
        <begin position="26"/>
        <end position="135"/>
    </location>
</feature>
<keyword evidence="1 4" id="KW-0349">Heme</keyword>
<sequence length="137" mass="14680">MIGRTSTTVCAVVAATTLLGACTPERGHDRGREYFVTYCADCHGATGKGDGPAAPSLTPAPTDLTMIARRNGQIFPKLQVMGKINGHTMGSSDRDMPQFADVLNGPPMMYDAGDGRKVETSMKLVELVEYLETLQVE</sequence>
<accession>A0ABV6HZU2</accession>
<keyword evidence="3 4" id="KW-0408">Iron</keyword>
<evidence type="ECO:0000313" key="6">
    <source>
        <dbReference type="EMBL" id="MFC0339488.1"/>
    </source>
</evidence>